<name>A0ABU6VK23_9FABA</name>
<gene>
    <name evidence="2" type="ORF">PIB30_064036</name>
</gene>
<organism evidence="2 3">
    <name type="scientific">Stylosanthes scabra</name>
    <dbReference type="NCBI Taxonomy" id="79078"/>
    <lineage>
        <taxon>Eukaryota</taxon>
        <taxon>Viridiplantae</taxon>
        <taxon>Streptophyta</taxon>
        <taxon>Embryophyta</taxon>
        <taxon>Tracheophyta</taxon>
        <taxon>Spermatophyta</taxon>
        <taxon>Magnoliopsida</taxon>
        <taxon>eudicotyledons</taxon>
        <taxon>Gunneridae</taxon>
        <taxon>Pentapetalae</taxon>
        <taxon>rosids</taxon>
        <taxon>fabids</taxon>
        <taxon>Fabales</taxon>
        <taxon>Fabaceae</taxon>
        <taxon>Papilionoideae</taxon>
        <taxon>50 kb inversion clade</taxon>
        <taxon>dalbergioids sensu lato</taxon>
        <taxon>Dalbergieae</taxon>
        <taxon>Pterocarpus clade</taxon>
        <taxon>Stylosanthes</taxon>
    </lineage>
</organism>
<protein>
    <recommendedName>
        <fullName evidence="4">Aminotransferase-like plant mobile domain-containing protein</fullName>
    </recommendedName>
</protein>
<comment type="caution">
    <text evidence="2">The sequence shown here is derived from an EMBL/GenBank/DDBJ whole genome shotgun (WGS) entry which is preliminary data.</text>
</comment>
<feature type="region of interest" description="Disordered" evidence="1">
    <location>
        <begin position="458"/>
        <end position="532"/>
    </location>
</feature>
<proteinExistence type="predicted"/>
<evidence type="ECO:0000256" key="1">
    <source>
        <dbReference type="SAM" id="MobiDB-lite"/>
    </source>
</evidence>
<feature type="region of interest" description="Disordered" evidence="1">
    <location>
        <begin position="244"/>
        <end position="277"/>
    </location>
</feature>
<dbReference type="Proteomes" id="UP001341840">
    <property type="component" value="Unassembled WGS sequence"/>
</dbReference>
<dbReference type="PANTHER" id="PTHR46033">
    <property type="entry name" value="PROTEIN MAIN-LIKE 2"/>
    <property type="match status" value="1"/>
</dbReference>
<feature type="compositionally biased region" description="Basic residues" evidence="1">
    <location>
        <begin position="246"/>
        <end position="256"/>
    </location>
</feature>
<feature type="compositionally biased region" description="Polar residues" evidence="1">
    <location>
        <begin position="507"/>
        <end position="532"/>
    </location>
</feature>
<reference evidence="2 3" key="1">
    <citation type="journal article" date="2023" name="Plants (Basel)">
        <title>Bridging the Gap: Combining Genomics and Transcriptomics Approaches to Understand Stylosanthes scabra, an Orphan Legume from the Brazilian Caatinga.</title>
        <authorList>
            <person name="Ferreira-Neto J.R.C."/>
            <person name="da Silva M.D."/>
            <person name="Binneck E."/>
            <person name="de Melo N.F."/>
            <person name="da Silva R.H."/>
            <person name="de Melo A.L.T.M."/>
            <person name="Pandolfi V."/>
            <person name="Bustamante F.O."/>
            <person name="Brasileiro-Vidal A.C."/>
            <person name="Benko-Iseppon A.M."/>
        </authorList>
    </citation>
    <scope>NUCLEOTIDE SEQUENCE [LARGE SCALE GENOMIC DNA]</scope>
    <source>
        <tissue evidence="2">Leaves</tissue>
    </source>
</reference>
<evidence type="ECO:0008006" key="4">
    <source>
        <dbReference type="Google" id="ProtNLM"/>
    </source>
</evidence>
<feature type="compositionally biased region" description="Basic and acidic residues" evidence="1">
    <location>
        <begin position="257"/>
        <end position="271"/>
    </location>
</feature>
<dbReference type="InterPro" id="IPR044824">
    <property type="entry name" value="MAIN-like"/>
</dbReference>
<keyword evidence="3" id="KW-1185">Reference proteome</keyword>
<evidence type="ECO:0000313" key="2">
    <source>
        <dbReference type="EMBL" id="MED6173899.1"/>
    </source>
</evidence>
<dbReference type="EMBL" id="JASCZI010151653">
    <property type="protein sequence ID" value="MED6173899.1"/>
    <property type="molecule type" value="Genomic_DNA"/>
</dbReference>
<accession>A0ABU6VK23</accession>
<evidence type="ECO:0000313" key="3">
    <source>
        <dbReference type="Proteomes" id="UP001341840"/>
    </source>
</evidence>
<dbReference type="PANTHER" id="PTHR46033:SF80">
    <property type="entry name" value="PROTEIN MAIN-LIKE 2-LIKE"/>
    <property type="match status" value="1"/>
</dbReference>
<sequence>MPRVKQIIQVVDEDLANDSDNTHLGHVLDSDSDGMADVPREYSIGFFDSVPLPWVKPLDNRVIFTNPPLSKKPFPEAPSSGLILSMDKTMKPAFDSVDCNILGDFVEKSTFYMGHTLLRCRLQRGEFSWTSWKSEAPTQVNKVWNKWVFTTLFEECGDFLSRLEEGALLKLFTPLQRWCSQTHTFVTLWGDFSRTLEDVVMLLQLPVFCNLDITNFYVDPDLRKLARDLQCSLSDAGRYAKELSKSRRVSKSHSRDKRSDARRGSSKNKEVVDEDETRSSKKKKCTVKYSFSNWSRYFFGDFLNGEFAPASDDIPVDLKEAAFIVYWLSKDYPSGAMICPITYRPNRVSRQLGWDQDPKNVEPAFYPIKDLMKKVLFRSVLPKYDPSLVVPFHRIGGITMEYVDYLKCVKKHIRQYKGQFAAELKSFTSVLVKDPYFMIGNLSPTTIVKLDAKCYKSQPSSKRKCDDSAPLAEPAKRGKPPSSNAKVVRRNLPEKPVKPLADATPPLVSSRSKVLPSSITKAKGSSTVDCSL</sequence>